<evidence type="ECO:0000256" key="1">
    <source>
        <dbReference type="SAM" id="MobiDB-lite"/>
    </source>
</evidence>
<feature type="compositionally biased region" description="Basic and acidic residues" evidence="1">
    <location>
        <begin position="235"/>
        <end position="261"/>
    </location>
</feature>
<feature type="compositionally biased region" description="Polar residues" evidence="1">
    <location>
        <begin position="224"/>
        <end position="233"/>
    </location>
</feature>
<accession>A0A5J5UJP0</accession>
<feature type="compositionally biased region" description="Basic and acidic residues" evidence="1">
    <location>
        <begin position="104"/>
        <end position="117"/>
    </location>
</feature>
<dbReference type="EMBL" id="CM018210">
    <property type="protein sequence ID" value="KAB2067742.1"/>
    <property type="molecule type" value="Genomic_DNA"/>
</dbReference>
<evidence type="ECO:0000313" key="2">
    <source>
        <dbReference type="EMBL" id="KAB2067742.1"/>
    </source>
</evidence>
<dbReference type="OrthoDB" id="986727at2759"/>
<feature type="region of interest" description="Disordered" evidence="1">
    <location>
        <begin position="184"/>
        <end position="285"/>
    </location>
</feature>
<organism evidence="2 3">
    <name type="scientific">Gossypium barbadense</name>
    <name type="common">Sea Island cotton</name>
    <name type="synonym">Hibiscus barbadensis</name>
    <dbReference type="NCBI Taxonomy" id="3634"/>
    <lineage>
        <taxon>Eukaryota</taxon>
        <taxon>Viridiplantae</taxon>
        <taxon>Streptophyta</taxon>
        <taxon>Embryophyta</taxon>
        <taxon>Tracheophyta</taxon>
        <taxon>Spermatophyta</taxon>
        <taxon>Magnoliopsida</taxon>
        <taxon>eudicotyledons</taxon>
        <taxon>Gunneridae</taxon>
        <taxon>Pentapetalae</taxon>
        <taxon>rosids</taxon>
        <taxon>malvids</taxon>
        <taxon>Malvales</taxon>
        <taxon>Malvaceae</taxon>
        <taxon>Malvoideae</taxon>
        <taxon>Gossypium</taxon>
    </lineage>
</organism>
<protein>
    <submittedName>
        <fullName evidence="2">Uncharacterized protein</fullName>
    </submittedName>
</protein>
<dbReference type="Proteomes" id="UP000327439">
    <property type="component" value="Chromosome A09"/>
</dbReference>
<proteinExistence type="predicted"/>
<feature type="region of interest" description="Disordered" evidence="1">
    <location>
        <begin position="92"/>
        <end position="121"/>
    </location>
</feature>
<evidence type="ECO:0000313" key="3">
    <source>
        <dbReference type="Proteomes" id="UP000327439"/>
    </source>
</evidence>
<dbReference type="AlphaFoldDB" id="A0A5J5UJP0"/>
<feature type="compositionally biased region" description="Basic and acidic residues" evidence="1">
    <location>
        <begin position="271"/>
        <end position="285"/>
    </location>
</feature>
<keyword evidence="3" id="KW-1185">Reference proteome</keyword>
<reference evidence="3" key="1">
    <citation type="journal article" date="2020" name="Nat. Genet.">
        <title>Genomic diversifications of five Gossypium allopolyploid species and their impact on cotton improvement.</title>
        <authorList>
            <person name="Chen Z.J."/>
            <person name="Sreedasyam A."/>
            <person name="Ando A."/>
            <person name="Song Q."/>
            <person name="De Santiago L.M."/>
            <person name="Hulse-Kemp A.M."/>
            <person name="Ding M."/>
            <person name="Ye W."/>
            <person name="Kirkbride R.C."/>
            <person name="Jenkins J."/>
            <person name="Plott C."/>
            <person name="Lovell J."/>
            <person name="Lin Y.M."/>
            <person name="Vaughn R."/>
            <person name="Liu B."/>
            <person name="Simpson S."/>
            <person name="Scheffler B.E."/>
            <person name="Wen L."/>
            <person name="Saski C.A."/>
            <person name="Grover C.E."/>
            <person name="Hu G."/>
            <person name="Conover J.L."/>
            <person name="Carlson J.W."/>
            <person name="Shu S."/>
            <person name="Boston L.B."/>
            <person name="Williams M."/>
            <person name="Peterson D.G."/>
            <person name="McGee K."/>
            <person name="Jones D.C."/>
            <person name="Wendel J.F."/>
            <person name="Stelly D.M."/>
            <person name="Grimwood J."/>
            <person name="Schmutz J."/>
        </authorList>
    </citation>
    <scope>NUCLEOTIDE SEQUENCE [LARGE SCALE GENOMIC DNA]</scope>
    <source>
        <strain evidence="3">cv. 3-79</strain>
    </source>
</reference>
<sequence length="298" mass="32194">MGCGKSKHVAIENTISRKNSIAGSKKGKTPEIGIGESSKLLERNATSLMEEEGKIVVSRKTSKAEFKRVKTEKRNGDIETGCGETECDAVKNKMGGENSGEASELDRKTSSLRKEEGEIVEQDSIADDSKVVVDGNSVVELETSQVDGNMSLKLIEEDGKGVVQDSVADDSEIIVDGNGVIDSVESKEPIEETSEPDENMSFLTKEGGEDSIAGKSEAIVDNENGITENAEQNEGNEKLKLGEETKGDDTLEDKQLEENNAKEGTANEEPDTVKGENLGKEAKTTEEVEVYPQLLKKY</sequence>
<name>A0A5J5UJP0_GOSBA</name>
<gene>
    <name evidence="2" type="ORF">ES319_A09G248800v1</name>
</gene>